<dbReference type="OrthoDB" id="271223at2"/>
<protein>
    <recommendedName>
        <fullName evidence="4">Outer membrane protein beta-barrel domain-containing protein</fullName>
    </recommendedName>
</protein>
<name>A0A5C6FJH1_9PLAN</name>
<dbReference type="InterPro" id="IPR007825">
    <property type="entry name" value="Major_OMP_Legionella"/>
</dbReference>
<evidence type="ECO:0008006" key="4">
    <source>
        <dbReference type="Google" id="ProtNLM"/>
    </source>
</evidence>
<proteinExistence type="predicted"/>
<keyword evidence="1" id="KW-0732">Signal</keyword>
<gene>
    <name evidence="2" type="ORF">V7x_52810</name>
</gene>
<organism evidence="2 3">
    <name type="scientific">Crateriforma conspicua</name>
    <dbReference type="NCBI Taxonomy" id="2527996"/>
    <lineage>
        <taxon>Bacteria</taxon>
        <taxon>Pseudomonadati</taxon>
        <taxon>Planctomycetota</taxon>
        <taxon>Planctomycetia</taxon>
        <taxon>Planctomycetales</taxon>
        <taxon>Planctomycetaceae</taxon>
        <taxon>Crateriforma</taxon>
    </lineage>
</organism>
<dbReference type="PROSITE" id="PS51257">
    <property type="entry name" value="PROKAR_LIPOPROTEIN"/>
    <property type="match status" value="1"/>
</dbReference>
<evidence type="ECO:0000313" key="2">
    <source>
        <dbReference type="EMBL" id="TWU60970.1"/>
    </source>
</evidence>
<reference evidence="2 3" key="1">
    <citation type="submission" date="2019-02" db="EMBL/GenBank/DDBJ databases">
        <title>Deep-cultivation of Planctomycetes and their phenomic and genomic characterization uncovers novel biology.</title>
        <authorList>
            <person name="Wiegand S."/>
            <person name="Jogler M."/>
            <person name="Boedeker C."/>
            <person name="Pinto D."/>
            <person name="Vollmers J."/>
            <person name="Rivas-Marin E."/>
            <person name="Kohn T."/>
            <person name="Peeters S.H."/>
            <person name="Heuer A."/>
            <person name="Rast P."/>
            <person name="Oberbeckmann S."/>
            <person name="Bunk B."/>
            <person name="Jeske O."/>
            <person name="Meyerdierks A."/>
            <person name="Storesund J.E."/>
            <person name="Kallscheuer N."/>
            <person name="Luecker S."/>
            <person name="Lage O.M."/>
            <person name="Pohl T."/>
            <person name="Merkel B.J."/>
            <person name="Hornburger P."/>
            <person name="Mueller R.-W."/>
            <person name="Bruemmer F."/>
            <person name="Labrenz M."/>
            <person name="Spormann A.M."/>
            <person name="Op Den Camp H."/>
            <person name="Overmann J."/>
            <person name="Amann R."/>
            <person name="Jetten M.S.M."/>
            <person name="Mascher T."/>
            <person name="Medema M.H."/>
            <person name="Devos D.P."/>
            <person name="Kaster A.-K."/>
            <person name="Ovreas L."/>
            <person name="Rohde M."/>
            <person name="Galperin M.Y."/>
            <person name="Jogler C."/>
        </authorList>
    </citation>
    <scope>NUCLEOTIDE SEQUENCE [LARGE SCALE GENOMIC DNA]</scope>
    <source>
        <strain evidence="2 3">V7</strain>
    </source>
</reference>
<comment type="caution">
    <text evidence="2">The sequence shown here is derived from an EMBL/GenBank/DDBJ whole genome shotgun (WGS) entry which is preliminary data.</text>
</comment>
<dbReference type="Proteomes" id="UP000316476">
    <property type="component" value="Unassembled WGS sequence"/>
</dbReference>
<evidence type="ECO:0000256" key="1">
    <source>
        <dbReference type="SAM" id="SignalP"/>
    </source>
</evidence>
<sequence length="471" mass="49756" precursor="true">MNMKFFARILPALAVFGLGSLACSANHPAAPSDWQTFLANSRSGCGCNTGPSVMTYGPNYSQPSPYVTSPHVVSPGPGCSTGDSSIGAYGGSITATPGMISGGASAGVGPTVTGSAMAGSVMAGSGACGSAGVGVGVGGPYGGGVYGGGYGGSIIAGNAYPTGGYGYGAACAPAPQPIYRPRFSLSGFYGGFEFLWLRAHFDQNVAMIIDPPVGNRLVPFDYSYDFSPRVWLGWENCRGNGFRATYFRYEDEADIEQFTAAAGQVPVYVEVYGAGGNLARNAYADAIGETLTSSHRLELQSLDLEATHLFEWCAMRARMGFGLRLAEMEQNLHARVYLPDGTLEEIVTNDLSFRGVGPTVSMMFTQPLWKSRFSLYGNLRGSLLMAETEQYIYEMKGAYTTELVDIAEQREILTNLEMGLGIQFGQSIGRRAGMFVRAGYETQVWFDAGGPVDSHSTIGLDGITLGAGLSF</sequence>
<feature type="chain" id="PRO_5022871830" description="Outer membrane protein beta-barrel domain-containing protein" evidence="1">
    <location>
        <begin position="26"/>
        <end position="471"/>
    </location>
</feature>
<feature type="signal peptide" evidence="1">
    <location>
        <begin position="1"/>
        <end position="25"/>
    </location>
</feature>
<dbReference type="AlphaFoldDB" id="A0A5C6FJH1"/>
<dbReference type="Pfam" id="PF05150">
    <property type="entry name" value="Legionella_OMP"/>
    <property type="match status" value="1"/>
</dbReference>
<dbReference type="EMBL" id="SJPZ01000003">
    <property type="protein sequence ID" value="TWU60970.1"/>
    <property type="molecule type" value="Genomic_DNA"/>
</dbReference>
<accession>A0A5C6FJH1</accession>
<evidence type="ECO:0000313" key="3">
    <source>
        <dbReference type="Proteomes" id="UP000316476"/>
    </source>
</evidence>
<dbReference type="RefSeq" id="WP_146416318.1">
    <property type="nucleotide sequence ID" value="NZ_SJPZ01000003.1"/>
</dbReference>